<evidence type="ECO:0000256" key="1">
    <source>
        <dbReference type="ARBA" id="ARBA00022679"/>
    </source>
</evidence>
<dbReference type="Proteomes" id="UP000002318">
    <property type="component" value="Chromosome"/>
</dbReference>
<evidence type="ECO:0000256" key="2">
    <source>
        <dbReference type="ARBA" id="ARBA00022777"/>
    </source>
</evidence>
<dbReference type="Pfam" id="PF00294">
    <property type="entry name" value="PfkB"/>
    <property type="match status" value="1"/>
</dbReference>
<dbReference type="HOGENOM" id="CLU_879724_0_0_12"/>
<dbReference type="RefSeq" id="WP_013256104.1">
    <property type="nucleotide sequence ID" value="NC_014364.1"/>
</dbReference>
<feature type="domain" description="Carbohydrate kinase PfkB" evidence="3">
    <location>
        <begin position="26"/>
        <end position="305"/>
    </location>
</feature>
<accession>E1R7E0</accession>
<dbReference type="InterPro" id="IPR011611">
    <property type="entry name" value="PfkB_dom"/>
</dbReference>
<keyword evidence="5" id="KW-1185">Reference proteome</keyword>
<dbReference type="InterPro" id="IPR002173">
    <property type="entry name" value="Carboh/pur_kinase_PfkB_CS"/>
</dbReference>
<evidence type="ECO:0000313" key="4">
    <source>
        <dbReference type="EMBL" id="ADK82645.1"/>
    </source>
</evidence>
<keyword evidence="1" id="KW-0808">Transferase</keyword>
<dbReference type="PANTHER" id="PTHR46566">
    <property type="entry name" value="1-PHOSPHOFRUCTOKINASE-RELATED"/>
    <property type="match status" value="1"/>
</dbReference>
<dbReference type="Gene3D" id="3.40.1190.20">
    <property type="match status" value="1"/>
</dbReference>
<dbReference type="KEGG" id="ssm:Spirs_3557"/>
<organism evidence="4 5">
    <name type="scientific">Sediminispirochaeta smaragdinae (strain DSM 11293 / JCM 15392 / SEBR 4228)</name>
    <name type="common">Spirochaeta smaragdinae</name>
    <dbReference type="NCBI Taxonomy" id="573413"/>
    <lineage>
        <taxon>Bacteria</taxon>
        <taxon>Pseudomonadati</taxon>
        <taxon>Spirochaetota</taxon>
        <taxon>Spirochaetia</taxon>
        <taxon>Spirochaetales</taxon>
        <taxon>Spirochaetaceae</taxon>
        <taxon>Sediminispirochaeta</taxon>
    </lineage>
</organism>
<evidence type="ECO:0000259" key="3">
    <source>
        <dbReference type="Pfam" id="PF00294"/>
    </source>
</evidence>
<dbReference type="GO" id="GO:0016301">
    <property type="term" value="F:kinase activity"/>
    <property type="evidence" value="ECO:0007669"/>
    <property type="project" value="UniProtKB-KW"/>
</dbReference>
<proteinExistence type="predicted"/>
<dbReference type="OrthoDB" id="357193at2"/>
<dbReference type="EMBL" id="CP002116">
    <property type="protein sequence ID" value="ADK82645.1"/>
    <property type="molecule type" value="Genomic_DNA"/>
</dbReference>
<protein>
    <submittedName>
        <fullName evidence="4">PfkB domain protein</fullName>
    </submittedName>
</protein>
<name>E1R7E0_SEDSS</name>
<keyword evidence="2" id="KW-0418">Kinase</keyword>
<reference evidence="4 5" key="1">
    <citation type="journal article" date="2010" name="Stand. Genomic Sci.">
        <title>Complete genome sequence of Spirochaeta smaragdinae type strain (SEBR 4228).</title>
        <authorList>
            <person name="Mavromatis K."/>
            <person name="Yasawong M."/>
            <person name="Chertkov O."/>
            <person name="Lapidus A."/>
            <person name="Lucas S."/>
            <person name="Nolan M."/>
            <person name="Del Rio T.G."/>
            <person name="Tice H."/>
            <person name="Cheng J.F."/>
            <person name="Pitluck S."/>
            <person name="Liolios K."/>
            <person name="Ivanova N."/>
            <person name="Tapia R."/>
            <person name="Han C."/>
            <person name="Bruce D."/>
            <person name="Goodwin L."/>
            <person name="Pati A."/>
            <person name="Chen A."/>
            <person name="Palaniappan K."/>
            <person name="Land M."/>
            <person name="Hauser L."/>
            <person name="Chang Y.J."/>
            <person name="Jeffries C.D."/>
            <person name="Detter J.C."/>
            <person name="Rohde M."/>
            <person name="Brambilla E."/>
            <person name="Spring S."/>
            <person name="Goker M."/>
            <person name="Sikorski J."/>
            <person name="Woyke T."/>
            <person name="Bristow J."/>
            <person name="Eisen J.A."/>
            <person name="Markowitz V."/>
            <person name="Hugenholtz P."/>
            <person name="Klenk H.P."/>
            <person name="Kyrpides N.C."/>
        </authorList>
    </citation>
    <scope>NUCLEOTIDE SEQUENCE [LARGE SCALE GENOMIC DNA]</scope>
    <source>
        <strain evidence="5">DSM 11293 / JCM 15392 / SEBR 4228</strain>
    </source>
</reference>
<dbReference type="eggNOG" id="COG1105">
    <property type="taxonomic scope" value="Bacteria"/>
</dbReference>
<evidence type="ECO:0000313" key="5">
    <source>
        <dbReference type="Proteomes" id="UP000002318"/>
    </source>
</evidence>
<dbReference type="STRING" id="573413.Spirs_3557"/>
<dbReference type="AlphaFoldDB" id="E1R7E0"/>
<dbReference type="SUPFAM" id="SSF53613">
    <property type="entry name" value="Ribokinase-like"/>
    <property type="match status" value="1"/>
</dbReference>
<dbReference type="PROSITE" id="PS00584">
    <property type="entry name" value="PFKB_KINASES_2"/>
    <property type="match status" value="1"/>
</dbReference>
<gene>
    <name evidence="4" type="ordered locus">Spirs_3557</name>
</gene>
<dbReference type="PANTHER" id="PTHR46566:SF2">
    <property type="entry name" value="ATP-DEPENDENT 6-PHOSPHOFRUCTOKINASE ISOZYME 2"/>
    <property type="match status" value="1"/>
</dbReference>
<sequence>MAGPRFFAVGVSPALSRVVRIPSLRAESVIRAIDYIEAAAGKAANSCRVASQLGASPLLLSPLGDESLDYYRQMAEADGIRLDAVPYPGRTRWAVTLIDQEKVEKGQEAATELIIGEANPVPAWLGKELLERGLGHLPSSDLCLIAGSRPRTIGRQVLESIARRAVTLGLPLFLDMTGGDMLAVLGAVAEATEERSKEKDSRVVVKVNGKEFEESFGAGPDVKGALAVEAQRRGCSFVVTRGAKSVLYYDLRKERGGELPVATTLPMNPIGSGDTFLAALALSLTTGADFPSAVAHAAEMASLNTRFLRPGTIVAP</sequence>
<dbReference type="InterPro" id="IPR029056">
    <property type="entry name" value="Ribokinase-like"/>
</dbReference>